<sequence length="185" mass="19531">MVKPTYSWAFDERTVQANDTTNNVDHTRSTDPAKSITFDPEKSYRNLWRSPIRRLTRTNEKRLESGVNKVSDELGSFSNGSGCDSGGGDGEGPLVQEIAVNRPPAAASRTLVSMMFLVFLGTDGAETEHCETKLHGEDELGGEKKISGVNGVCGVVELGGDGVELVADESGGTGDVSGVGAEHGS</sequence>
<dbReference type="Proteomes" id="UP001055879">
    <property type="component" value="Linkage Group LG02"/>
</dbReference>
<gene>
    <name evidence="1" type="ORF">L6452_05082</name>
</gene>
<reference evidence="1 2" key="2">
    <citation type="journal article" date="2022" name="Mol. Ecol. Resour.">
        <title>The genomes of chicory, endive, great burdock and yacon provide insights into Asteraceae paleo-polyploidization history and plant inulin production.</title>
        <authorList>
            <person name="Fan W."/>
            <person name="Wang S."/>
            <person name="Wang H."/>
            <person name="Wang A."/>
            <person name="Jiang F."/>
            <person name="Liu H."/>
            <person name="Zhao H."/>
            <person name="Xu D."/>
            <person name="Zhang Y."/>
        </authorList>
    </citation>
    <scope>NUCLEOTIDE SEQUENCE [LARGE SCALE GENOMIC DNA]</scope>
    <source>
        <strain evidence="2">cv. Niubang</strain>
    </source>
</reference>
<proteinExistence type="predicted"/>
<name>A0ACB9EGH0_ARCLA</name>
<keyword evidence="2" id="KW-1185">Reference proteome</keyword>
<accession>A0ACB9EGH0</accession>
<dbReference type="EMBL" id="CM042048">
    <property type="protein sequence ID" value="KAI3757542.1"/>
    <property type="molecule type" value="Genomic_DNA"/>
</dbReference>
<comment type="caution">
    <text evidence="1">The sequence shown here is derived from an EMBL/GenBank/DDBJ whole genome shotgun (WGS) entry which is preliminary data.</text>
</comment>
<protein>
    <submittedName>
        <fullName evidence="1">Uncharacterized protein</fullName>
    </submittedName>
</protein>
<evidence type="ECO:0000313" key="2">
    <source>
        <dbReference type="Proteomes" id="UP001055879"/>
    </source>
</evidence>
<evidence type="ECO:0000313" key="1">
    <source>
        <dbReference type="EMBL" id="KAI3757542.1"/>
    </source>
</evidence>
<organism evidence="1 2">
    <name type="scientific">Arctium lappa</name>
    <name type="common">Greater burdock</name>
    <name type="synonym">Lappa major</name>
    <dbReference type="NCBI Taxonomy" id="4217"/>
    <lineage>
        <taxon>Eukaryota</taxon>
        <taxon>Viridiplantae</taxon>
        <taxon>Streptophyta</taxon>
        <taxon>Embryophyta</taxon>
        <taxon>Tracheophyta</taxon>
        <taxon>Spermatophyta</taxon>
        <taxon>Magnoliopsida</taxon>
        <taxon>eudicotyledons</taxon>
        <taxon>Gunneridae</taxon>
        <taxon>Pentapetalae</taxon>
        <taxon>asterids</taxon>
        <taxon>campanulids</taxon>
        <taxon>Asterales</taxon>
        <taxon>Asteraceae</taxon>
        <taxon>Carduoideae</taxon>
        <taxon>Cardueae</taxon>
        <taxon>Arctiinae</taxon>
        <taxon>Arctium</taxon>
    </lineage>
</organism>
<reference evidence="2" key="1">
    <citation type="journal article" date="2022" name="Mol. Ecol. Resour.">
        <title>The genomes of chicory, endive, great burdock and yacon provide insights into Asteraceae palaeo-polyploidization history and plant inulin production.</title>
        <authorList>
            <person name="Fan W."/>
            <person name="Wang S."/>
            <person name="Wang H."/>
            <person name="Wang A."/>
            <person name="Jiang F."/>
            <person name="Liu H."/>
            <person name="Zhao H."/>
            <person name="Xu D."/>
            <person name="Zhang Y."/>
        </authorList>
    </citation>
    <scope>NUCLEOTIDE SEQUENCE [LARGE SCALE GENOMIC DNA]</scope>
    <source>
        <strain evidence="2">cv. Niubang</strain>
    </source>
</reference>